<keyword evidence="3" id="KW-1185">Reference proteome</keyword>
<sequence length="314" mass="35744">MRTDVLGHPWEAETIALPPDEEGEVVATLVRRRAELPTERAVLHVHGFADYFFHAAYGEWWVERDHDMYALDLRKYGRSIRPHQTATYVADLEEYFAELDLAWERITKRDGHTKVVLSAHSTGGLVVSLWVDSRQPEELAGVFLNSPWLDLQGAPWMRTRPATALLDRIGRAQPMRVFPRAVSGVYAHSLHHLHGGEWEFDLTWKPPESFPVRFGWLRAIRAGHARVHGGLDIRRPVLVLSSDRTVFTTTLDEDAMSTDIVLDVQQIRQWAGALGRHVTSIAVPGAVHDVVLSRPAVRERVYAEIDRWLSTYVD</sequence>
<dbReference type="Gene3D" id="3.40.50.1820">
    <property type="entry name" value="alpha/beta hydrolase"/>
    <property type="match status" value="1"/>
</dbReference>
<gene>
    <name evidence="2" type="ORF">DJ010_07300</name>
</gene>
<dbReference type="GO" id="GO:0016787">
    <property type="term" value="F:hydrolase activity"/>
    <property type="evidence" value="ECO:0007669"/>
    <property type="project" value="UniProtKB-KW"/>
</dbReference>
<dbReference type="AlphaFoldDB" id="A0A316TI29"/>
<dbReference type="InterPro" id="IPR022742">
    <property type="entry name" value="Hydrolase_4"/>
</dbReference>
<proteinExistence type="predicted"/>
<dbReference type="Proteomes" id="UP000245507">
    <property type="component" value="Unassembled WGS sequence"/>
</dbReference>
<evidence type="ECO:0000313" key="2">
    <source>
        <dbReference type="EMBL" id="PWN04070.1"/>
    </source>
</evidence>
<dbReference type="EMBL" id="QGDD01000002">
    <property type="protein sequence ID" value="PWN04070.1"/>
    <property type="molecule type" value="Genomic_DNA"/>
</dbReference>
<accession>A0A316TI29</accession>
<comment type="caution">
    <text evidence="2">The sequence shown here is derived from an EMBL/GenBank/DDBJ whole genome shotgun (WGS) entry which is preliminary data.</text>
</comment>
<name>A0A316TI29_9ACTN</name>
<evidence type="ECO:0000313" key="3">
    <source>
        <dbReference type="Proteomes" id="UP000245507"/>
    </source>
</evidence>
<protein>
    <submittedName>
        <fullName evidence="2">Alpha/beta hydrolase</fullName>
    </submittedName>
</protein>
<reference evidence="2 3" key="1">
    <citation type="submission" date="2018-05" db="EMBL/GenBank/DDBJ databases">
        <title>Nocardioides silvaticus genome.</title>
        <authorList>
            <person name="Li C."/>
            <person name="Wang G."/>
        </authorList>
    </citation>
    <scope>NUCLEOTIDE SEQUENCE [LARGE SCALE GENOMIC DNA]</scope>
    <source>
        <strain evidence="2 3">CCTCC AB 2018079</strain>
    </source>
</reference>
<feature type="domain" description="Serine aminopeptidase S33" evidence="1">
    <location>
        <begin position="39"/>
        <end position="159"/>
    </location>
</feature>
<keyword evidence="2" id="KW-0378">Hydrolase</keyword>
<organism evidence="2 3">
    <name type="scientific">Nocardioides silvaticus</name>
    <dbReference type="NCBI Taxonomy" id="2201891"/>
    <lineage>
        <taxon>Bacteria</taxon>
        <taxon>Bacillati</taxon>
        <taxon>Actinomycetota</taxon>
        <taxon>Actinomycetes</taxon>
        <taxon>Propionibacteriales</taxon>
        <taxon>Nocardioidaceae</taxon>
        <taxon>Nocardioides</taxon>
    </lineage>
</organism>
<evidence type="ECO:0000259" key="1">
    <source>
        <dbReference type="Pfam" id="PF12146"/>
    </source>
</evidence>
<dbReference type="Pfam" id="PF12146">
    <property type="entry name" value="Hydrolase_4"/>
    <property type="match status" value="1"/>
</dbReference>
<dbReference type="SUPFAM" id="SSF53474">
    <property type="entry name" value="alpha/beta-Hydrolases"/>
    <property type="match status" value="1"/>
</dbReference>
<dbReference type="OrthoDB" id="9801217at2"/>
<dbReference type="InterPro" id="IPR029058">
    <property type="entry name" value="AB_hydrolase_fold"/>
</dbReference>